<proteinExistence type="predicted"/>
<evidence type="ECO:0000313" key="3">
    <source>
        <dbReference type="Proteomes" id="UP000789845"/>
    </source>
</evidence>
<gene>
    <name evidence="2" type="ORF">NEOCIP111885_02924</name>
</gene>
<evidence type="ECO:0000313" key="2">
    <source>
        <dbReference type="EMBL" id="CAG9609182.1"/>
    </source>
</evidence>
<organism evidence="2 3">
    <name type="scientific">Pseudoneobacillus rhizosphaerae</name>
    <dbReference type="NCBI Taxonomy" id="2880968"/>
    <lineage>
        <taxon>Bacteria</taxon>
        <taxon>Bacillati</taxon>
        <taxon>Bacillota</taxon>
        <taxon>Bacilli</taxon>
        <taxon>Bacillales</taxon>
        <taxon>Bacillaceae</taxon>
        <taxon>Pseudoneobacillus</taxon>
    </lineage>
</organism>
<evidence type="ECO:0000259" key="1">
    <source>
        <dbReference type="Pfam" id="PF10026"/>
    </source>
</evidence>
<name>A0A9C7LB87_9BACI</name>
<sequence>MYRPNAKIEKLFVDLEKSQIWDKVKRLFQKYKKKWNGPDIPIYIFPIGSSGGIFQSPQTKSGLSFPDKLFLFLSDIGDELEIEALFIHEYHHICRLNGLKKSINEYTLLDSLIMEGLAEDAVHEILGSKYLAEWSKMLSEENFNFYMEKFLQNNLTLKKGTRKHDQLLFGRGLLPNMLGYTCGYHIVRSFRLKNSYTTKESFTLDSENFTNFDN</sequence>
<reference evidence="2" key="1">
    <citation type="submission" date="2021-10" db="EMBL/GenBank/DDBJ databases">
        <authorList>
            <person name="Criscuolo A."/>
        </authorList>
    </citation>
    <scope>NUCLEOTIDE SEQUENCE</scope>
    <source>
        <strain evidence="2">CIP111885</strain>
    </source>
</reference>
<dbReference type="Proteomes" id="UP000789845">
    <property type="component" value="Unassembled WGS sequence"/>
</dbReference>
<dbReference type="EMBL" id="CAKJTG010000017">
    <property type="protein sequence ID" value="CAG9609182.1"/>
    <property type="molecule type" value="Genomic_DNA"/>
</dbReference>
<dbReference type="InterPro" id="IPR018728">
    <property type="entry name" value="DUF2268"/>
</dbReference>
<keyword evidence="3" id="KW-1185">Reference proteome</keyword>
<accession>A0A9C7LB87</accession>
<dbReference type="AlphaFoldDB" id="A0A9C7LB87"/>
<protein>
    <recommendedName>
        <fullName evidence="1">DUF2268 domain-containing protein</fullName>
    </recommendedName>
</protein>
<feature type="domain" description="DUF2268" evidence="1">
    <location>
        <begin position="20"/>
        <end position="209"/>
    </location>
</feature>
<comment type="caution">
    <text evidence="2">The sequence shown here is derived from an EMBL/GenBank/DDBJ whole genome shotgun (WGS) entry which is preliminary data.</text>
</comment>
<dbReference type="Pfam" id="PF10026">
    <property type="entry name" value="DUF2268"/>
    <property type="match status" value="1"/>
</dbReference>